<dbReference type="InterPro" id="IPR041489">
    <property type="entry name" value="PDZ_6"/>
</dbReference>
<keyword evidence="11" id="KW-0479">Metal-binding</keyword>
<dbReference type="GO" id="GO:0004222">
    <property type="term" value="F:metalloendopeptidase activity"/>
    <property type="evidence" value="ECO:0007669"/>
    <property type="project" value="InterPro"/>
</dbReference>
<dbReference type="CDD" id="cd23081">
    <property type="entry name" value="cpPDZ_EcRseP-like"/>
    <property type="match status" value="1"/>
</dbReference>
<dbReference type="InterPro" id="IPR004387">
    <property type="entry name" value="Pept_M50_Zn"/>
</dbReference>
<dbReference type="GO" id="GO:0016020">
    <property type="term" value="C:membrane"/>
    <property type="evidence" value="ECO:0007669"/>
    <property type="project" value="UniProtKB-SubCell"/>
</dbReference>
<protein>
    <recommendedName>
        <fullName evidence="11">Zinc metalloprotease</fullName>
        <ecNumber evidence="11">3.4.24.-</ecNumber>
    </recommendedName>
</protein>
<keyword evidence="5 11" id="KW-0812">Transmembrane</keyword>
<dbReference type="CDD" id="cd06163">
    <property type="entry name" value="S2P-M50_PDZ_RseP-like"/>
    <property type="match status" value="1"/>
</dbReference>
<dbReference type="PANTHER" id="PTHR42837">
    <property type="entry name" value="REGULATOR OF SIGMA-E PROTEASE RSEP"/>
    <property type="match status" value="1"/>
</dbReference>
<comment type="subcellular location">
    <subcellularLocation>
        <location evidence="2">Membrane</location>
        <topology evidence="2">Multi-pass membrane protein</topology>
    </subcellularLocation>
</comment>
<evidence type="ECO:0000256" key="1">
    <source>
        <dbReference type="ARBA" id="ARBA00001947"/>
    </source>
</evidence>
<evidence type="ECO:0000313" key="14">
    <source>
        <dbReference type="Proteomes" id="UP000199476"/>
    </source>
</evidence>
<evidence type="ECO:0000256" key="2">
    <source>
        <dbReference type="ARBA" id="ARBA00004141"/>
    </source>
</evidence>
<evidence type="ECO:0000256" key="5">
    <source>
        <dbReference type="ARBA" id="ARBA00022692"/>
    </source>
</evidence>
<evidence type="ECO:0000256" key="6">
    <source>
        <dbReference type="ARBA" id="ARBA00022801"/>
    </source>
</evidence>
<organism evidence="13 14">
    <name type="scientific">Halarsenatibacter silvermanii</name>
    <dbReference type="NCBI Taxonomy" id="321763"/>
    <lineage>
        <taxon>Bacteria</taxon>
        <taxon>Bacillati</taxon>
        <taxon>Bacillota</taxon>
        <taxon>Clostridia</taxon>
        <taxon>Halanaerobiales</taxon>
        <taxon>Halarsenatibacteraceae</taxon>
        <taxon>Halarsenatibacter</taxon>
    </lineage>
</organism>
<keyword evidence="4 13" id="KW-0645">Protease</keyword>
<dbReference type="NCBIfam" id="TIGR00054">
    <property type="entry name" value="RIP metalloprotease RseP"/>
    <property type="match status" value="1"/>
</dbReference>
<evidence type="ECO:0000256" key="4">
    <source>
        <dbReference type="ARBA" id="ARBA00022670"/>
    </source>
</evidence>
<dbReference type="AlphaFoldDB" id="A0A1G9LGQ2"/>
<dbReference type="PROSITE" id="PS50106">
    <property type="entry name" value="PDZ"/>
    <property type="match status" value="1"/>
</dbReference>
<dbReference type="PANTHER" id="PTHR42837:SF2">
    <property type="entry name" value="MEMBRANE METALLOPROTEASE ARASP2, CHLOROPLASTIC-RELATED"/>
    <property type="match status" value="1"/>
</dbReference>
<feature type="transmembrane region" description="Helical" evidence="11">
    <location>
        <begin position="6"/>
        <end position="26"/>
    </location>
</feature>
<comment type="similarity">
    <text evidence="3 11">Belongs to the peptidase M50B family.</text>
</comment>
<evidence type="ECO:0000256" key="10">
    <source>
        <dbReference type="ARBA" id="ARBA00023136"/>
    </source>
</evidence>
<dbReference type="InterPro" id="IPR008915">
    <property type="entry name" value="Peptidase_M50"/>
</dbReference>
<dbReference type="GO" id="GO:0046872">
    <property type="term" value="F:metal ion binding"/>
    <property type="evidence" value="ECO:0007669"/>
    <property type="project" value="UniProtKB-KW"/>
</dbReference>
<keyword evidence="10 11" id="KW-0472">Membrane</keyword>
<dbReference type="Pfam" id="PF17820">
    <property type="entry name" value="PDZ_6"/>
    <property type="match status" value="1"/>
</dbReference>
<reference evidence="13 14" key="1">
    <citation type="submission" date="2016-10" db="EMBL/GenBank/DDBJ databases">
        <authorList>
            <person name="de Groot N.N."/>
        </authorList>
    </citation>
    <scope>NUCLEOTIDE SEQUENCE [LARGE SCALE GENOMIC DNA]</scope>
    <source>
        <strain evidence="13 14">SLAS-1</strain>
    </source>
</reference>
<accession>A0A1G9LGQ2</accession>
<keyword evidence="7 11" id="KW-0862">Zinc</keyword>
<dbReference type="STRING" id="321763.SAMN04488692_10655"/>
<dbReference type="InterPro" id="IPR036034">
    <property type="entry name" value="PDZ_sf"/>
</dbReference>
<feature type="transmembrane region" description="Helical" evidence="11">
    <location>
        <begin position="331"/>
        <end position="350"/>
    </location>
</feature>
<evidence type="ECO:0000256" key="3">
    <source>
        <dbReference type="ARBA" id="ARBA00007931"/>
    </source>
</evidence>
<evidence type="ECO:0000256" key="7">
    <source>
        <dbReference type="ARBA" id="ARBA00022833"/>
    </source>
</evidence>
<dbReference type="EMBL" id="FNGO01000006">
    <property type="protein sequence ID" value="SDL61066.1"/>
    <property type="molecule type" value="Genomic_DNA"/>
</dbReference>
<dbReference type="EC" id="3.4.24.-" evidence="11"/>
<dbReference type="Pfam" id="PF02163">
    <property type="entry name" value="Peptidase_M50"/>
    <property type="match status" value="1"/>
</dbReference>
<dbReference type="Gene3D" id="2.30.42.10">
    <property type="match status" value="1"/>
</dbReference>
<evidence type="ECO:0000259" key="12">
    <source>
        <dbReference type="PROSITE" id="PS50106"/>
    </source>
</evidence>
<name>A0A1G9LGQ2_9FIRM</name>
<feature type="transmembrane region" description="Helical" evidence="11">
    <location>
        <begin position="106"/>
        <end position="131"/>
    </location>
</feature>
<keyword evidence="9 11" id="KW-0482">Metalloprotease</keyword>
<dbReference type="SMART" id="SM00228">
    <property type="entry name" value="PDZ"/>
    <property type="match status" value="1"/>
</dbReference>
<comment type="cofactor">
    <cofactor evidence="1 11">
        <name>Zn(2+)</name>
        <dbReference type="ChEBI" id="CHEBI:29105"/>
    </cofactor>
</comment>
<dbReference type="Proteomes" id="UP000199476">
    <property type="component" value="Unassembled WGS sequence"/>
</dbReference>
<feature type="domain" description="PDZ" evidence="12">
    <location>
        <begin position="129"/>
        <end position="187"/>
    </location>
</feature>
<dbReference type="GO" id="GO:0006508">
    <property type="term" value="P:proteolysis"/>
    <property type="evidence" value="ECO:0007669"/>
    <property type="project" value="UniProtKB-KW"/>
</dbReference>
<evidence type="ECO:0000313" key="13">
    <source>
        <dbReference type="EMBL" id="SDL61066.1"/>
    </source>
</evidence>
<dbReference type="RefSeq" id="WP_089759125.1">
    <property type="nucleotide sequence ID" value="NZ_FNGO01000006.1"/>
</dbReference>
<evidence type="ECO:0000256" key="11">
    <source>
        <dbReference type="RuleBase" id="RU362031"/>
    </source>
</evidence>
<evidence type="ECO:0000256" key="9">
    <source>
        <dbReference type="ARBA" id="ARBA00023049"/>
    </source>
</evidence>
<keyword evidence="6 11" id="KW-0378">Hydrolase</keyword>
<evidence type="ECO:0000256" key="8">
    <source>
        <dbReference type="ARBA" id="ARBA00022989"/>
    </source>
</evidence>
<keyword evidence="8 11" id="KW-1133">Transmembrane helix</keyword>
<proteinExistence type="inferred from homology"/>
<gene>
    <name evidence="13" type="ORF">SAMN04488692_10655</name>
</gene>
<dbReference type="SUPFAM" id="SSF50156">
    <property type="entry name" value="PDZ domain-like"/>
    <property type="match status" value="1"/>
</dbReference>
<keyword evidence="14" id="KW-1185">Reference proteome</keyword>
<dbReference type="InterPro" id="IPR001478">
    <property type="entry name" value="PDZ"/>
</dbReference>
<dbReference type="OrthoDB" id="9782003at2"/>
<sequence>MLTTVIAFIIFLGILIFVHELGHFLMARRMDIRVEEFALGFGPKLLSRKKGETRYSIRIIPLGGFCSMTGEMPVDKEDLDQEEREIYEEARENERCFFQKSPLKRLAVLVAGPLMNVALAILAFVLIFGIYGVPVEHAHDAVVGEMFPGEPAARSGIRGGDEILAIEGEEVSSWQEMTNMIRENPGEELNITLQRDEEIKEIQVTPELDEETGYGMIGVLPRVVRERVGPITAVHRGVAQTGQVVVLTVRGFIHIISQASTDELGGPVMIASIVGQAARTGPENVLNWLGIISINLAIINLIPFPALDGGRVIFVLAELISGKKIPQEKEGWVHMVGFVLLILLMIFIIYQDIITTFF</sequence>